<name>A0A212K6H7_9BACT</name>
<evidence type="ECO:0000256" key="1">
    <source>
        <dbReference type="SAM" id="Phobius"/>
    </source>
</evidence>
<organism evidence="2">
    <name type="scientific">uncultured Dysgonomonas sp</name>
    <dbReference type="NCBI Taxonomy" id="206096"/>
    <lineage>
        <taxon>Bacteria</taxon>
        <taxon>Pseudomonadati</taxon>
        <taxon>Bacteroidota</taxon>
        <taxon>Bacteroidia</taxon>
        <taxon>Bacteroidales</taxon>
        <taxon>Dysgonomonadaceae</taxon>
        <taxon>Dysgonomonas</taxon>
        <taxon>environmental samples</taxon>
    </lineage>
</organism>
<proteinExistence type="predicted"/>
<keyword evidence="1" id="KW-0812">Transmembrane</keyword>
<accession>A0A212K6H7</accession>
<dbReference type="AlphaFoldDB" id="A0A212K6H7"/>
<protein>
    <submittedName>
        <fullName evidence="2">Uncharacterized protein</fullName>
    </submittedName>
</protein>
<gene>
    <name evidence="2" type="ORF">KL86DYS2_13141</name>
</gene>
<sequence length="103" mass="11930">MVLINVIIRIATGNVPIIVTIARSIAMVMAFPLISMPEQGSQLINSWSNTETTRRGSDFDTLKEKSIYKYRQKHSRYSKEWDKQKLIHPLANEKINQNINRDN</sequence>
<dbReference type="EMBL" id="FLUL01000001">
    <property type="protein sequence ID" value="SBW07311.1"/>
    <property type="molecule type" value="Genomic_DNA"/>
</dbReference>
<feature type="transmembrane region" description="Helical" evidence="1">
    <location>
        <begin position="6"/>
        <end position="34"/>
    </location>
</feature>
<evidence type="ECO:0000313" key="2">
    <source>
        <dbReference type="EMBL" id="SBW07311.1"/>
    </source>
</evidence>
<keyword evidence="1" id="KW-1133">Transmembrane helix</keyword>
<keyword evidence="1" id="KW-0472">Membrane</keyword>
<reference evidence="2" key="1">
    <citation type="submission" date="2016-04" db="EMBL/GenBank/DDBJ databases">
        <authorList>
            <person name="Evans L.H."/>
            <person name="Alamgir A."/>
            <person name="Owens N."/>
            <person name="Weber N.D."/>
            <person name="Virtaneva K."/>
            <person name="Barbian K."/>
            <person name="Babar A."/>
            <person name="Rosenke K."/>
        </authorList>
    </citation>
    <scope>NUCLEOTIDE SEQUENCE</scope>
    <source>
        <strain evidence="2">86-2</strain>
    </source>
</reference>